<reference evidence="2" key="2">
    <citation type="journal article" date="2023" name="IMA Fungus">
        <title>Comparative genomic study of the Penicillium genus elucidates a diverse pangenome and 15 lateral gene transfer events.</title>
        <authorList>
            <person name="Petersen C."/>
            <person name="Sorensen T."/>
            <person name="Nielsen M.R."/>
            <person name="Sondergaard T.E."/>
            <person name="Sorensen J.L."/>
            <person name="Fitzpatrick D.A."/>
            <person name="Frisvad J.C."/>
            <person name="Nielsen K.L."/>
        </authorList>
    </citation>
    <scope>NUCLEOTIDE SEQUENCE</scope>
    <source>
        <strain evidence="2">IBT 3081</strain>
    </source>
</reference>
<dbReference type="InterPro" id="IPR036389">
    <property type="entry name" value="RNase_III_sf"/>
</dbReference>
<dbReference type="PROSITE" id="PS50142">
    <property type="entry name" value="RNASE_3_2"/>
    <property type="match status" value="1"/>
</dbReference>
<dbReference type="RefSeq" id="XP_056580581.1">
    <property type="nucleotide sequence ID" value="XM_056724331.1"/>
</dbReference>
<name>A0A9W9SAT8_9EURO</name>
<reference evidence="2" key="1">
    <citation type="submission" date="2022-12" db="EMBL/GenBank/DDBJ databases">
        <authorList>
            <person name="Petersen C."/>
        </authorList>
    </citation>
    <scope>NUCLEOTIDE SEQUENCE</scope>
    <source>
        <strain evidence="2">IBT 3081</strain>
    </source>
</reference>
<dbReference type="SUPFAM" id="SSF69065">
    <property type="entry name" value="RNase III domain-like"/>
    <property type="match status" value="1"/>
</dbReference>
<dbReference type="GO" id="GO:0004525">
    <property type="term" value="F:ribonuclease III activity"/>
    <property type="evidence" value="ECO:0007669"/>
    <property type="project" value="InterPro"/>
</dbReference>
<evidence type="ECO:0000313" key="3">
    <source>
        <dbReference type="Proteomes" id="UP001147752"/>
    </source>
</evidence>
<dbReference type="Gene3D" id="1.10.1520.10">
    <property type="entry name" value="Ribonuclease III domain"/>
    <property type="match status" value="1"/>
</dbReference>
<dbReference type="OrthoDB" id="67027at2759"/>
<dbReference type="InterPro" id="IPR000999">
    <property type="entry name" value="RNase_III_dom"/>
</dbReference>
<dbReference type="Proteomes" id="UP001147752">
    <property type="component" value="Unassembled WGS sequence"/>
</dbReference>
<dbReference type="AlphaFoldDB" id="A0A9W9SAT8"/>
<dbReference type="EMBL" id="JAPZBT010000002">
    <property type="protein sequence ID" value="KAJ5374595.1"/>
    <property type="molecule type" value="Genomic_DNA"/>
</dbReference>
<evidence type="ECO:0000259" key="1">
    <source>
        <dbReference type="PROSITE" id="PS50142"/>
    </source>
</evidence>
<comment type="caution">
    <text evidence="2">The sequence shown here is derived from an EMBL/GenBank/DDBJ whole genome shotgun (WGS) entry which is preliminary data.</text>
</comment>
<accession>A0A9W9SAT8</accession>
<dbReference type="GO" id="GO:0006396">
    <property type="term" value="P:RNA processing"/>
    <property type="evidence" value="ECO:0007669"/>
    <property type="project" value="InterPro"/>
</dbReference>
<evidence type="ECO:0000313" key="2">
    <source>
        <dbReference type="EMBL" id="KAJ5374595.1"/>
    </source>
</evidence>
<organism evidence="2 3">
    <name type="scientific">Penicillium concentricum</name>
    <dbReference type="NCBI Taxonomy" id="293559"/>
    <lineage>
        <taxon>Eukaryota</taxon>
        <taxon>Fungi</taxon>
        <taxon>Dikarya</taxon>
        <taxon>Ascomycota</taxon>
        <taxon>Pezizomycotina</taxon>
        <taxon>Eurotiomycetes</taxon>
        <taxon>Eurotiomycetidae</taxon>
        <taxon>Eurotiales</taxon>
        <taxon>Aspergillaceae</taxon>
        <taxon>Penicillium</taxon>
    </lineage>
</organism>
<dbReference type="GeneID" id="81463514"/>
<feature type="domain" description="RNase III" evidence="1">
    <location>
        <begin position="14"/>
        <end position="68"/>
    </location>
</feature>
<protein>
    <recommendedName>
        <fullName evidence="1">RNase III domain-containing protein</fullName>
    </recommendedName>
</protein>
<gene>
    <name evidence="2" type="ORF">N7517_006601</name>
</gene>
<proteinExistence type="predicted"/>
<keyword evidence="3" id="KW-1185">Reference proteome</keyword>
<sequence length="73" mass="8421">MGLIIPCQPSDEELQVFEEKINYHFTNRLLIREALQTCNGLNQDGNKTLAMIDDAIVHLVIVTHSYYKSQMRV</sequence>